<feature type="transmembrane region" description="Helical" evidence="1">
    <location>
        <begin position="12"/>
        <end position="36"/>
    </location>
</feature>
<proteinExistence type="predicted"/>
<reference evidence="2" key="1">
    <citation type="submission" date="2018-06" db="EMBL/GenBank/DDBJ databases">
        <authorList>
            <person name="Zhirakovskaya E."/>
        </authorList>
    </citation>
    <scope>NUCLEOTIDE SEQUENCE</scope>
</reference>
<dbReference type="EMBL" id="UOEB01000302">
    <property type="protein sequence ID" value="VAV86155.1"/>
    <property type="molecule type" value="Genomic_DNA"/>
</dbReference>
<protein>
    <submittedName>
        <fullName evidence="2">Uncharacterized protein</fullName>
    </submittedName>
</protein>
<name>A0A3B0RRE0_9ZZZZ</name>
<organism evidence="2">
    <name type="scientific">hydrothermal vent metagenome</name>
    <dbReference type="NCBI Taxonomy" id="652676"/>
    <lineage>
        <taxon>unclassified sequences</taxon>
        <taxon>metagenomes</taxon>
        <taxon>ecological metagenomes</taxon>
    </lineage>
</organism>
<accession>A0A3B0RRE0</accession>
<sequence>NFKNHTTNLIFIISNILLINLFTIFILLINTFTKIAGTTEYPPLSGGIVEQSGNGISMLSNVFLIIQIILMILLAFSGIKIGQNYNRTKS</sequence>
<feature type="non-terminal residue" evidence="2">
    <location>
        <position position="1"/>
    </location>
</feature>
<feature type="transmembrane region" description="Helical" evidence="1">
    <location>
        <begin position="56"/>
        <end position="79"/>
    </location>
</feature>
<keyword evidence="1" id="KW-0812">Transmembrane</keyword>
<dbReference type="AlphaFoldDB" id="A0A3B0RRE0"/>
<evidence type="ECO:0000313" key="2">
    <source>
        <dbReference type="EMBL" id="VAV86155.1"/>
    </source>
</evidence>
<keyword evidence="1" id="KW-0472">Membrane</keyword>
<evidence type="ECO:0000256" key="1">
    <source>
        <dbReference type="SAM" id="Phobius"/>
    </source>
</evidence>
<keyword evidence="1" id="KW-1133">Transmembrane helix</keyword>
<gene>
    <name evidence="2" type="ORF">MNBD_BACTEROID02-1635</name>
</gene>